<evidence type="ECO:0000256" key="2">
    <source>
        <dbReference type="ARBA" id="ARBA00023242"/>
    </source>
</evidence>
<dbReference type="AlphaFoldDB" id="A0A448YEN9"/>
<dbReference type="InterPro" id="IPR012935">
    <property type="entry name" value="NuBaID_N"/>
</dbReference>
<keyword evidence="2" id="KW-0539">Nucleus</keyword>
<sequence length="486" mass="55014">MENSVSTTASAILNILASIRISSSDSEDGVTETDSRSLGSQISSHRALRAGRHVPHNSCPHYRHNVRHSKTAPKSIVSKRRLSNSSDNSNRGLVPDHEMNGNETAPTDTDHAYCVSTSNRLRSTQGHKIKRLGASHQKGRNRTFCDPFDRDLLIERIETFNVLNWTVNDSRLTPLECATNGWSCHSKRKNELRCQGCHATILVRLNGLSSNQAKTNRNMSLLSNFLFESDIEEEEEEADFRRALVTSYVNRLHTDHYQGCIWRADNLVLGLVKKEYYLSIGDMDRILPRFEKNLEFLGHHQQFLSLKNFRKDIISSADLSALKEYTQGLFSSSILLLVLLGWELKQQRFGKKTLVLLNCPNCTRRILLGEVSGSTSLDGVHRLSSCSYPPSTVYNGDDNQRPKSSYEVITNNSNCIDEFGDDEVNLINEHERWCCMVGRYSPTDLPGYKIVLRLLESNTFDVDMLQDDESASEFSFDDSIAKLRSL</sequence>
<gene>
    <name evidence="5" type="ORF">BRENAR_LOCUS152</name>
</gene>
<dbReference type="GO" id="GO:0005634">
    <property type="term" value="C:nucleus"/>
    <property type="evidence" value="ECO:0007669"/>
    <property type="project" value="UniProtKB-SubCell"/>
</dbReference>
<comment type="subcellular location">
    <subcellularLocation>
        <location evidence="1">Nucleus</location>
    </subcellularLocation>
</comment>
<evidence type="ECO:0000259" key="4">
    <source>
        <dbReference type="Pfam" id="PF07967"/>
    </source>
</evidence>
<feature type="domain" description="C3HC-type" evidence="4">
    <location>
        <begin position="147"/>
        <end position="268"/>
    </location>
</feature>
<keyword evidence="6" id="KW-1185">Reference proteome</keyword>
<protein>
    <submittedName>
        <fullName evidence="5">DEKNAAC100790</fullName>
    </submittedName>
</protein>
<dbReference type="InParanoid" id="A0A448YEN9"/>
<dbReference type="GO" id="GO:0008270">
    <property type="term" value="F:zinc ion binding"/>
    <property type="evidence" value="ECO:0007669"/>
    <property type="project" value="InterPro"/>
</dbReference>
<evidence type="ECO:0000256" key="1">
    <source>
        <dbReference type="ARBA" id="ARBA00004123"/>
    </source>
</evidence>
<proteinExistence type="predicted"/>
<dbReference type="STRING" id="13370.A0A448YEN9"/>
<accession>A0A448YEN9</accession>
<dbReference type="Proteomes" id="UP000290900">
    <property type="component" value="Unassembled WGS sequence"/>
</dbReference>
<reference evidence="5 6" key="1">
    <citation type="submission" date="2018-12" db="EMBL/GenBank/DDBJ databases">
        <authorList>
            <person name="Tiukova I."/>
            <person name="Dainat J."/>
        </authorList>
    </citation>
    <scope>NUCLEOTIDE SEQUENCE [LARGE SCALE GENOMIC DNA]</scope>
</reference>
<organism evidence="5 6">
    <name type="scientific">Brettanomyces naardenensis</name>
    <name type="common">Yeast</name>
    <dbReference type="NCBI Taxonomy" id="13370"/>
    <lineage>
        <taxon>Eukaryota</taxon>
        <taxon>Fungi</taxon>
        <taxon>Dikarya</taxon>
        <taxon>Ascomycota</taxon>
        <taxon>Saccharomycotina</taxon>
        <taxon>Pichiomycetes</taxon>
        <taxon>Pichiales</taxon>
        <taxon>Pichiaceae</taxon>
        <taxon>Brettanomyces</taxon>
    </lineage>
</organism>
<dbReference type="PANTHER" id="PTHR15835">
    <property type="entry name" value="NUCLEAR-INTERACTING PARTNER OF ALK"/>
    <property type="match status" value="1"/>
</dbReference>
<evidence type="ECO:0000313" key="5">
    <source>
        <dbReference type="EMBL" id="VEU19415.1"/>
    </source>
</evidence>
<feature type="compositionally biased region" description="Basic residues" evidence="3">
    <location>
        <begin position="46"/>
        <end position="82"/>
    </location>
</feature>
<name>A0A448YEN9_BRENA</name>
<dbReference type="Pfam" id="PF07967">
    <property type="entry name" value="zf-C3HC"/>
    <property type="match status" value="1"/>
</dbReference>
<evidence type="ECO:0000313" key="6">
    <source>
        <dbReference type="Proteomes" id="UP000290900"/>
    </source>
</evidence>
<dbReference type="OrthoDB" id="3987180at2759"/>
<dbReference type="PANTHER" id="PTHR15835:SF6">
    <property type="entry name" value="ZINC FINGER C3HC-TYPE PROTEIN 1"/>
    <property type="match status" value="1"/>
</dbReference>
<feature type="region of interest" description="Disordered" evidence="3">
    <location>
        <begin position="23"/>
        <end position="111"/>
    </location>
</feature>
<evidence type="ECO:0000256" key="3">
    <source>
        <dbReference type="SAM" id="MobiDB-lite"/>
    </source>
</evidence>
<dbReference type="EMBL" id="CAACVR010000001">
    <property type="protein sequence ID" value="VEU19415.1"/>
    <property type="molecule type" value="Genomic_DNA"/>
</dbReference>